<evidence type="ECO:0000256" key="1">
    <source>
        <dbReference type="SAM" id="SignalP"/>
    </source>
</evidence>
<dbReference type="Proteomes" id="UP000467260">
    <property type="component" value="Chromosome"/>
</dbReference>
<keyword evidence="4" id="KW-1185">Reference proteome</keyword>
<gene>
    <name evidence="3" type="ORF">MHIB_25990</name>
</gene>
<feature type="signal peptide" evidence="1">
    <location>
        <begin position="1"/>
        <end position="19"/>
    </location>
</feature>
<evidence type="ECO:0000313" key="4">
    <source>
        <dbReference type="Proteomes" id="UP000467260"/>
    </source>
</evidence>
<name>A0A7I7X6A0_9MYCO</name>
<feature type="domain" description="DUF732" evidence="2">
    <location>
        <begin position="23"/>
        <end position="96"/>
    </location>
</feature>
<keyword evidence="1" id="KW-0732">Signal</keyword>
<evidence type="ECO:0000313" key="3">
    <source>
        <dbReference type="EMBL" id="BBZ24181.1"/>
    </source>
</evidence>
<protein>
    <recommendedName>
        <fullName evidence="2">DUF732 domain-containing protein</fullName>
    </recommendedName>
</protein>
<dbReference type="EMBL" id="AP022609">
    <property type="protein sequence ID" value="BBZ24181.1"/>
    <property type="molecule type" value="Genomic_DNA"/>
</dbReference>
<organism evidence="3 4">
    <name type="scientific">Mycolicibacter hiberniae</name>
    <dbReference type="NCBI Taxonomy" id="29314"/>
    <lineage>
        <taxon>Bacteria</taxon>
        <taxon>Bacillati</taxon>
        <taxon>Actinomycetota</taxon>
        <taxon>Actinomycetes</taxon>
        <taxon>Mycobacteriales</taxon>
        <taxon>Mycobacteriaceae</taxon>
        <taxon>Mycolicibacter</taxon>
    </lineage>
</organism>
<proteinExistence type="predicted"/>
<dbReference type="InterPro" id="IPR007969">
    <property type="entry name" value="DUF732"/>
</dbReference>
<evidence type="ECO:0000259" key="2">
    <source>
        <dbReference type="Pfam" id="PF05305"/>
    </source>
</evidence>
<sequence length="132" mass="12778">MTGLAGLIATAGLAAPAQASPVDSTFLTDLAGAGIPVGDPAATAALGQSVCPKLTQPAGKAASVAAPVTGLGGGPAMSPQMAQMFTEIAVQIYCPQMLSQLASGQIPDLPQIPGLPMGIPGLAGAFPAFPGR</sequence>
<reference evidence="3 4" key="1">
    <citation type="journal article" date="2019" name="Emerg. Microbes Infect.">
        <title>Comprehensive subspecies identification of 175 nontuberculous mycobacteria species based on 7547 genomic profiles.</title>
        <authorList>
            <person name="Matsumoto Y."/>
            <person name="Kinjo T."/>
            <person name="Motooka D."/>
            <person name="Nabeya D."/>
            <person name="Jung N."/>
            <person name="Uechi K."/>
            <person name="Horii T."/>
            <person name="Iida T."/>
            <person name="Fujita J."/>
            <person name="Nakamura S."/>
        </authorList>
    </citation>
    <scope>NUCLEOTIDE SEQUENCE [LARGE SCALE GENOMIC DNA]</scope>
    <source>
        <strain evidence="3 4">JCM 13571</strain>
    </source>
</reference>
<feature type="chain" id="PRO_5029613155" description="DUF732 domain-containing protein" evidence="1">
    <location>
        <begin position="20"/>
        <end position="132"/>
    </location>
</feature>
<dbReference type="Pfam" id="PF05305">
    <property type="entry name" value="DUF732"/>
    <property type="match status" value="1"/>
</dbReference>
<dbReference type="RefSeq" id="WP_234808865.1">
    <property type="nucleotide sequence ID" value="NZ_AP022609.1"/>
</dbReference>
<accession>A0A7I7X6A0</accession>
<dbReference type="AlphaFoldDB" id="A0A7I7X6A0"/>
<dbReference type="KEGG" id="mhib:MHIB_25990"/>